<gene>
    <name evidence="5" type="ORF">Drose_36370</name>
</gene>
<dbReference type="Proteomes" id="UP001058271">
    <property type="component" value="Chromosome"/>
</dbReference>
<feature type="domain" description="ABC transporter" evidence="4">
    <location>
        <begin position="72"/>
        <end position="127"/>
    </location>
</feature>
<evidence type="ECO:0000256" key="1">
    <source>
        <dbReference type="ARBA" id="ARBA00005417"/>
    </source>
</evidence>
<evidence type="ECO:0000313" key="5">
    <source>
        <dbReference type="EMBL" id="UWZ40796.1"/>
    </source>
</evidence>
<evidence type="ECO:0000256" key="3">
    <source>
        <dbReference type="ARBA" id="ARBA00022970"/>
    </source>
</evidence>
<keyword evidence="6" id="KW-1185">Reference proteome</keyword>
<dbReference type="SUPFAM" id="SSF52540">
    <property type="entry name" value="P-loop containing nucleoside triphosphate hydrolases"/>
    <property type="match status" value="1"/>
</dbReference>
<dbReference type="PANTHER" id="PTHR43820">
    <property type="entry name" value="HIGH-AFFINITY BRANCHED-CHAIN AMINO ACID TRANSPORT ATP-BINDING PROTEIN LIVF"/>
    <property type="match status" value="1"/>
</dbReference>
<dbReference type="GO" id="GO:0005524">
    <property type="term" value="F:ATP binding"/>
    <property type="evidence" value="ECO:0007669"/>
    <property type="project" value="UniProtKB-KW"/>
</dbReference>
<keyword evidence="3" id="KW-0029">Amino-acid transport</keyword>
<sequence length="171" mass="18194">MAHRTAWSAPRVSRTSTSWCSRALRGGRPGWVGVVAITSDRAGISMNASRDTTPLLAVDGVGTGYGDLKVVRGVSLNARSGRVTALVGRNGAGKSALLRAICGLFRRLTVEQNLLLGGSAKRYSRKQARPVIDEILELFPVLAARRSDLAAATGPCRRVQRHLAAARPVLP</sequence>
<comment type="similarity">
    <text evidence="1">Belongs to the ABC transporter superfamily.</text>
</comment>
<keyword evidence="5" id="KW-0067">ATP-binding</keyword>
<keyword evidence="2" id="KW-0813">Transport</keyword>
<keyword evidence="5" id="KW-0547">Nucleotide-binding</keyword>
<dbReference type="PANTHER" id="PTHR43820:SF2">
    <property type="entry name" value="ABC TRANSPORTER ATP-BINDING PROTEIN"/>
    <property type="match status" value="1"/>
</dbReference>
<dbReference type="Gene3D" id="3.40.50.300">
    <property type="entry name" value="P-loop containing nucleotide triphosphate hydrolases"/>
    <property type="match status" value="1"/>
</dbReference>
<accession>A0ABY5ZFI0</accession>
<evidence type="ECO:0000256" key="2">
    <source>
        <dbReference type="ARBA" id="ARBA00022448"/>
    </source>
</evidence>
<dbReference type="InterPro" id="IPR003439">
    <property type="entry name" value="ABC_transporter-like_ATP-bd"/>
</dbReference>
<dbReference type="InterPro" id="IPR052156">
    <property type="entry name" value="BCAA_Transport_ATP-bd_LivF"/>
</dbReference>
<evidence type="ECO:0000313" key="6">
    <source>
        <dbReference type="Proteomes" id="UP001058271"/>
    </source>
</evidence>
<organism evidence="5 6">
    <name type="scientific">Dactylosporangium roseum</name>
    <dbReference type="NCBI Taxonomy" id="47989"/>
    <lineage>
        <taxon>Bacteria</taxon>
        <taxon>Bacillati</taxon>
        <taxon>Actinomycetota</taxon>
        <taxon>Actinomycetes</taxon>
        <taxon>Micromonosporales</taxon>
        <taxon>Micromonosporaceae</taxon>
        <taxon>Dactylosporangium</taxon>
    </lineage>
</organism>
<protein>
    <submittedName>
        <fullName evidence="5">ATP-binding cassette domain-containing protein</fullName>
    </submittedName>
</protein>
<evidence type="ECO:0000259" key="4">
    <source>
        <dbReference type="Pfam" id="PF00005"/>
    </source>
</evidence>
<reference evidence="5" key="1">
    <citation type="submission" date="2021-04" db="EMBL/GenBank/DDBJ databases">
        <title>Biosynthetic gene clusters of Dactylosporangioum roseum.</title>
        <authorList>
            <person name="Hartkoorn R.C."/>
            <person name="Beaudoing E."/>
            <person name="Hot D."/>
            <person name="Moureu S."/>
        </authorList>
    </citation>
    <scope>NUCLEOTIDE SEQUENCE</scope>
    <source>
        <strain evidence="5">NRRL B-16295</strain>
    </source>
</reference>
<name>A0ABY5ZFI0_9ACTN</name>
<dbReference type="EMBL" id="CP073721">
    <property type="protein sequence ID" value="UWZ40796.1"/>
    <property type="molecule type" value="Genomic_DNA"/>
</dbReference>
<proteinExistence type="inferred from homology"/>
<dbReference type="InterPro" id="IPR027417">
    <property type="entry name" value="P-loop_NTPase"/>
</dbReference>
<dbReference type="Pfam" id="PF00005">
    <property type="entry name" value="ABC_tran"/>
    <property type="match status" value="1"/>
</dbReference>